<evidence type="ECO:0000313" key="4">
    <source>
        <dbReference type="Proteomes" id="UP000181980"/>
    </source>
</evidence>
<keyword evidence="4" id="KW-1185">Reference proteome</keyword>
<protein>
    <recommendedName>
        <fullName evidence="5">Serine/threonine protein kinase</fullName>
    </recommendedName>
</protein>
<sequence length="170" mass="16878">MGTGVLLWLAAAAGATAVGMAAVGMIGSDIFGSSQDPLTQAEVEQRLAAPTTGPTGAPTGPSTGATDPATPSAEPTAAPSSTPPATPPPAARARVVNALGAGTVTAQCNADGTVQILAVSPAQGYEADPDDDAADDHPKITFESDAVEVEVRLRCADGVVTDEIEQKIED</sequence>
<reference evidence="4" key="1">
    <citation type="submission" date="2016-10" db="EMBL/GenBank/DDBJ databases">
        <authorList>
            <person name="Varghese N."/>
            <person name="Submissions S."/>
        </authorList>
    </citation>
    <scope>NUCLEOTIDE SEQUENCE [LARGE SCALE GENOMIC DNA]</scope>
    <source>
        <strain evidence="4">DSM 45237</strain>
    </source>
</reference>
<evidence type="ECO:0000256" key="1">
    <source>
        <dbReference type="SAM" id="MobiDB-lite"/>
    </source>
</evidence>
<dbReference type="EMBL" id="FNUC01000003">
    <property type="protein sequence ID" value="SEE38388.1"/>
    <property type="molecule type" value="Genomic_DNA"/>
</dbReference>
<dbReference type="AlphaFoldDB" id="A0A1H5IFW6"/>
<feature type="region of interest" description="Disordered" evidence="1">
    <location>
        <begin position="37"/>
        <end position="92"/>
    </location>
</feature>
<evidence type="ECO:0008006" key="5">
    <source>
        <dbReference type="Google" id="ProtNLM"/>
    </source>
</evidence>
<name>A0A1H5IFW6_9ACTN</name>
<gene>
    <name evidence="3" type="ORF">SAMN04488561_1161</name>
</gene>
<accession>A0A1H5IFW6</accession>
<keyword evidence="2" id="KW-0732">Signal</keyword>
<feature type="chain" id="PRO_5038530539" description="Serine/threonine protein kinase" evidence="2">
    <location>
        <begin position="18"/>
        <end position="170"/>
    </location>
</feature>
<evidence type="ECO:0000313" key="3">
    <source>
        <dbReference type="EMBL" id="SEE38388.1"/>
    </source>
</evidence>
<evidence type="ECO:0000256" key="2">
    <source>
        <dbReference type="SAM" id="SignalP"/>
    </source>
</evidence>
<dbReference type="STRING" id="561176.SAMN04488561_1161"/>
<feature type="compositionally biased region" description="Low complexity" evidence="1">
    <location>
        <begin position="48"/>
        <end position="80"/>
    </location>
</feature>
<feature type="signal peptide" evidence="2">
    <location>
        <begin position="1"/>
        <end position="17"/>
    </location>
</feature>
<dbReference type="Proteomes" id="UP000181980">
    <property type="component" value="Unassembled WGS sequence"/>
</dbReference>
<feature type="compositionally biased region" description="Pro residues" evidence="1">
    <location>
        <begin position="81"/>
        <end position="90"/>
    </location>
</feature>
<proteinExistence type="predicted"/>
<organism evidence="3 4">
    <name type="scientific">Jiangella alba</name>
    <dbReference type="NCBI Taxonomy" id="561176"/>
    <lineage>
        <taxon>Bacteria</taxon>
        <taxon>Bacillati</taxon>
        <taxon>Actinomycetota</taxon>
        <taxon>Actinomycetes</taxon>
        <taxon>Jiangellales</taxon>
        <taxon>Jiangellaceae</taxon>
        <taxon>Jiangella</taxon>
    </lineage>
</organism>